<dbReference type="Pfam" id="PF00172">
    <property type="entry name" value="Zn_clus"/>
    <property type="match status" value="1"/>
</dbReference>
<keyword evidence="3" id="KW-0805">Transcription regulation</keyword>
<evidence type="ECO:0000313" key="9">
    <source>
        <dbReference type="EMBL" id="OCT53948.1"/>
    </source>
</evidence>
<evidence type="ECO:0000256" key="5">
    <source>
        <dbReference type="ARBA" id="ARBA00023163"/>
    </source>
</evidence>
<dbReference type="SMART" id="SM00066">
    <property type="entry name" value="GAL4"/>
    <property type="match status" value="1"/>
</dbReference>
<evidence type="ECO:0000256" key="6">
    <source>
        <dbReference type="ARBA" id="ARBA00023242"/>
    </source>
</evidence>
<dbReference type="AlphaFoldDB" id="A0A1C1CZP7"/>
<protein>
    <recommendedName>
        <fullName evidence="8">Zn(2)-C6 fungal-type domain-containing protein</fullName>
    </recommendedName>
</protein>
<dbReference type="InterPro" id="IPR036864">
    <property type="entry name" value="Zn2-C6_fun-type_DNA-bd_sf"/>
</dbReference>
<evidence type="ECO:0000259" key="8">
    <source>
        <dbReference type="PROSITE" id="PS50048"/>
    </source>
</evidence>
<comment type="caution">
    <text evidence="9">The sequence shown here is derived from an EMBL/GenBank/DDBJ whole genome shotgun (WGS) entry which is preliminary data.</text>
</comment>
<gene>
    <name evidence="9" type="ORF">CLCR_09932</name>
</gene>
<name>A0A1C1CZP7_9EURO</name>
<dbReference type="eggNOG" id="ENOG502SQ3E">
    <property type="taxonomic scope" value="Eukaryota"/>
</dbReference>
<feature type="compositionally biased region" description="Low complexity" evidence="7">
    <location>
        <begin position="64"/>
        <end position="90"/>
    </location>
</feature>
<dbReference type="STRING" id="86049.A0A1C1CZP7"/>
<evidence type="ECO:0000256" key="4">
    <source>
        <dbReference type="ARBA" id="ARBA00023125"/>
    </source>
</evidence>
<feature type="domain" description="Zn(2)-C6 fungal-type" evidence="8">
    <location>
        <begin position="22"/>
        <end position="50"/>
    </location>
</feature>
<keyword evidence="5" id="KW-0804">Transcription</keyword>
<evidence type="ECO:0000313" key="10">
    <source>
        <dbReference type="Proteomes" id="UP000094526"/>
    </source>
</evidence>
<dbReference type="CDD" id="cd00067">
    <property type="entry name" value="GAL4"/>
    <property type="match status" value="1"/>
</dbReference>
<feature type="region of interest" description="Disordered" evidence="7">
    <location>
        <begin position="64"/>
        <end position="97"/>
    </location>
</feature>
<dbReference type="GO" id="GO:0000981">
    <property type="term" value="F:DNA-binding transcription factor activity, RNA polymerase II-specific"/>
    <property type="evidence" value="ECO:0007669"/>
    <property type="project" value="InterPro"/>
</dbReference>
<evidence type="ECO:0000256" key="7">
    <source>
        <dbReference type="SAM" id="MobiDB-lite"/>
    </source>
</evidence>
<dbReference type="PANTHER" id="PTHR36206">
    <property type="entry name" value="ASPERCRYPTIN BIOSYNTHESIS CLUSTER-SPECIFIC TRANSCRIPTION REGULATOR ATNN-RELATED"/>
    <property type="match status" value="1"/>
</dbReference>
<keyword evidence="10" id="KW-1185">Reference proteome</keyword>
<keyword evidence="1" id="KW-0479">Metal-binding</keyword>
<dbReference type="PROSITE" id="PS00463">
    <property type="entry name" value="ZN2_CY6_FUNGAL_1"/>
    <property type="match status" value="1"/>
</dbReference>
<dbReference type="InterPro" id="IPR052360">
    <property type="entry name" value="Transcr_Regulatory_Proteins"/>
</dbReference>
<dbReference type="GO" id="GO:0003677">
    <property type="term" value="F:DNA binding"/>
    <property type="evidence" value="ECO:0007669"/>
    <property type="project" value="UniProtKB-KW"/>
</dbReference>
<feature type="region of interest" description="Disordered" evidence="7">
    <location>
        <begin position="432"/>
        <end position="451"/>
    </location>
</feature>
<reference evidence="10" key="1">
    <citation type="submission" date="2015-07" db="EMBL/GenBank/DDBJ databases">
        <authorList>
            <person name="Teixeira M.M."/>
            <person name="Souza R.C."/>
            <person name="Almeida L.G."/>
            <person name="Vicente V.A."/>
            <person name="de Hoog S."/>
            <person name="Bocca A.L."/>
            <person name="de Almeida S.R."/>
            <person name="Vasconcelos A.T."/>
            <person name="Felipe M.S."/>
        </authorList>
    </citation>
    <scope>NUCLEOTIDE SEQUENCE [LARGE SCALE GENOMIC DNA]</scope>
    <source>
        <strain evidence="10">KSF</strain>
    </source>
</reference>
<dbReference type="VEuPathDB" id="FungiDB:CLCR_09932"/>
<dbReference type="PROSITE" id="PS50048">
    <property type="entry name" value="ZN2_CY6_FUNGAL_2"/>
    <property type="match status" value="1"/>
</dbReference>
<keyword evidence="2" id="KW-0862">Zinc</keyword>
<dbReference type="VEuPathDB" id="FungiDB:G647_00858"/>
<dbReference type="OrthoDB" id="2593732at2759"/>
<dbReference type="Proteomes" id="UP000094526">
    <property type="component" value="Unassembled WGS sequence"/>
</dbReference>
<organism evidence="9 10">
    <name type="scientific">Cladophialophora carrionii</name>
    <dbReference type="NCBI Taxonomy" id="86049"/>
    <lineage>
        <taxon>Eukaryota</taxon>
        <taxon>Fungi</taxon>
        <taxon>Dikarya</taxon>
        <taxon>Ascomycota</taxon>
        <taxon>Pezizomycotina</taxon>
        <taxon>Eurotiomycetes</taxon>
        <taxon>Chaetothyriomycetidae</taxon>
        <taxon>Chaetothyriales</taxon>
        <taxon>Herpotrichiellaceae</taxon>
        <taxon>Cladophialophora</taxon>
    </lineage>
</organism>
<dbReference type="EMBL" id="LGRB01000008">
    <property type="protein sequence ID" value="OCT53948.1"/>
    <property type="molecule type" value="Genomic_DNA"/>
</dbReference>
<keyword evidence="6" id="KW-0539">Nucleus</keyword>
<dbReference type="InterPro" id="IPR001138">
    <property type="entry name" value="Zn2Cys6_DnaBD"/>
</dbReference>
<evidence type="ECO:0000256" key="2">
    <source>
        <dbReference type="ARBA" id="ARBA00022833"/>
    </source>
</evidence>
<dbReference type="GO" id="GO:0008270">
    <property type="term" value="F:zinc ion binding"/>
    <property type="evidence" value="ECO:0007669"/>
    <property type="project" value="InterPro"/>
</dbReference>
<proteinExistence type="predicted"/>
<dbReference type="PANTHER" id="PTHR36206:SF12">
    <property type="entry name" value="ASPERCRYPTIN BIOSYNTHESIS CLUSTER-SPECIFIC TRANSCRIPTION REGULATOR ATNN-RELATED"/>
    <property type="match status" value="1"/>
</dbReference>
<dbReference type="SUPFAM" id="SSF57701">
    <property type="entry name" value="Zn2/Cys6 DNA-binding domain"/>
    <property type="match status" value="1"/>
</dbReference>
<sequence>MEPLKANPIRRKRPFLSKTRTGCLTCKVRKVKCDEEKPACRRCTSTGRKCDGYAPASASASVSASGSKSVSVRSGSSSSSNNTSPSRHASPSQAPSADLFASDAERRSFAYFETRACHDLSLGGSFHGEFWAREVLQAAVHYPSTRHLVVAIGAAFEGFQESTAVSSGGRESNAMRLSIEQCNRSIQLMGALFDAARREAQSVETTCNILTASILFAYLACLQGQVGQAIEHVRSGLKVLQGFEKARALGHNDHEHDRAADTFPVSVSYLRSLLTSIYGQIRCMINDEALTTWERDPLVSAIGPVLSFSTVSDAHSYVENLWHNLLALLQYTELHPPRTADEVAAFTAHHQLLSRSLDSSRDALETLASQRTLHDGSFDEHGLNILRLYQTLIAIRLHINPLEPGNREAAFDELEPELEQMLQYCELLVQTQSQGQGHDHDQQSDMRPSPSFSSGLGYVMPLHTIAARCRNPRIRRRALQLLLSSGRREGIWDAVLTGKIVTTTMEREERLAASLQTERVPSDARVREVKVEFLGERRARVRYITVADWRARLYGEHHILEW</sequence>
<keyword evidence="4" id="KW-0238">DNA-binding</keyword>
<evidence type="ECO:0000256" key="3">
    <source>
        <dbReference type="ARBA" id="ARBA00023015"/>
    </source>
</evidence>
<accession>A0A1C1CZP7</accession>
<evidence type="ECO:0000256" key="1">
    <source>
        <dbReference type="ARBA" id="ARBA00022723"/>
    </source>
</evidence>
<dbReference type="Gene3D" id="4.10.240.10">
    <property type="entry name" value="Zn(2)-C6 fungal-type DNA-binding domain"/>
    <property type="match status" value="1"/>
</dbReference>